<gene>
    <name evidence="3" type="ORF">UABAM_01268</name>
</gene>
<evidence type="ECO:0000256" key="1">
    <source>
        <dbReference type="SAM" id="MobiDB-lite"/>
    </source>
</evidence>
<evidence type="ECO:0000313" key="3">
    <source>
        <dbReference type="EMBL" id="BBM82925.1"/>
    </source>
</evidence>
<proteinExistence type="predicted"/>
<keyword evidence="2" id="KW-0812">Transmembrane</keyword>
<feature type="compositionally biased region" description="Basic and acidic residues" evidence="1">
    <location>
        <begin position="252"/>
        <end position="266"/>
    </location>
</feature>
<dbReference type="RefSeq" id="WP_151967150.1">
    <property type="nucleotide sequence ID" value="NZ_AP019860.1"/>
</dbReference>
<evidence type="ECO:0000313" key="4">
    <source>
        <dbReference type="Proteomes" id="UP000326354"/>
    </source>
</evidence>
<dbReference type="KEGG" id="uam:UABAM_01268"/>
<name>A0A5S9F1S5_UABAM</name>
<feature type="transmembrane region" description="Helical" evidence="2">
    <location>
        <begin position="6"/>
        <end position="28"/>
    </location>
</feature>
<feature type="region of interest" description="Disordered" evidence="1">
    <location>
        <begin position="244"/>
        <end position="266"/>
    </location>
</feature>
<protein>
    <submittedName>
        <fullName evidence="3">Uncharacterized protein</fullName>
    </submittedName>
</protein>
<reference evidence="3 4" key="1">
    <citation type="submission" date="2019-08" db="EMBL/GenBank/DDBJ databases">
        <title>Complete genome sequence of Candidatus Uab amorphum.</title>
        <authorList>
            <person name="Shiratori T."/>
            <person name="Suzuki S."/>
            <person name="Kakizawa Y."/>
            <person name="Ishida K."/>
        </authorList>
    </citation>
    <scope>NUCLEOTIDE SEQUENCE [LARGE SCALE GENOMIC DNA]</scope>
    <source>
        <strain evidence="3 4">SRT547</strain>
    </source>
</reference>
<sequence length="266" mass="30910">MQDKKFWSVTAGIVVVLFVSWSFVISPTQQQISQYKRKCKNLHGLTNQIHSQDYPPYDHVVAYVSSRQTTLKKNIERLSSKIMLKPQVSPSPSPADFRRELEKKSTSIENKTNRLAIKFDKKLGFAKQILKVSPRHYIHLHIIHHALWQLTEIVEKQNKNLDVSHIEHLTLAPKTKQLINKYSIRIKVSAQLHTVMQWLHTLSQPVTGQEIFFHIDKVVFQNQKQSSVEANITISAANIDLEKKNTTVPKEQQQEKDTSDPLWERY</sequence>
<dbReference type="AlphaFoldDB" id="A0A5S9F1S5"/>
<organism evidence="3 4">
    <name type="scientific">Uabimicrobium amorphum</name>
    <dbReference type="NCBI Taxonomy" id="2596890"/>
    <lineage>
        <taxon>Bacteria</taxon>
        <taxon>Pseudomonadati</taxon>
        <taxon>Planctomycetota</taxon>
        <taxon>Candidatus Uabimicrobiia</taxon>
        <taxon>Candidatus Uabimicrobiales</taxon>
        <taxon>Candidatus Uabimicrobiaceae</taxon>
        <taxon>Candidatus Uabimicrobium</taxon>
    </lineage>
</organism>
<keyword evidence="4" id="KW-1185">Reference proteome</keyword>
<accession>A0A5S9F1S5</accession>
<keyword evidence="2" id="KW-0472">Membrane</keyword>
<evidence type="ECO:0000256" key="2">
    <source>
        <dbReference type="SAM" id="Phobius"/>
    </source>
</evidence>
<keyword evidence="2" id="KW-1133">Transmembrane helix</keyword>
<dbReference type="Proteomes" id="UP000326354">
    <property type="component" value="Chromosome"/>
</dbReference>
<dbReference type="EMBL" id="AP019860">
    <property type="protein sequence ID" value="BBM82925.1"/>
    <property type="molecule type" value="Genomic_DNA"/>
</dbReference>